<name>A0A6A1WKX9_9ROSI</name>
<dbReference type="InterPro" id="IPR013989">
    <property type="entry name" value="Dev_and_cell_death_domain"/>
</dbReference>
<dbReference type="AlphaFoldDB" id="A0A6A1WKX9"/>
<dbReference type="SMART" id="SM00767">
    <property type="entry name" value="DCD"/>
    <property type="match status" value="1"/>
</dbReference>
<dbReference type="PROSITE" id="PS51222">
    <property type="entry name" value="DCD"/>
    <property type="match status" value="1"/>
</dbReference>
<proteinExistence type="predicted"/>
<evidence type="ECO:0000313" key="3">
    <source>
        <dbReference type="EMBL" id="KAB1225955.1"/>
    </source>
</evidence>
<organism evidence="3 4">
    <name type="scientific">Morella rubra</name>
    <name type="common">Chinese bayberry</name>
    <dbReference type="NCBI Taxonomy" id="262757"/>
    <lineage>
        <taxon>Eukaryota</taxon>
        <taxon>Viridiplantae</taxon>
        <taxon>Streptophyta</taxon>
        <taxon>Embryophyta</taxon>
        <taxon>Tracheophyta</taxon>
        <taxon>Spermatophyta</taxon>
        <taxon>Magnoliopsida</taxon>
        <taxon>eudicotyledons</taxon>
        <taxon>Gunneridae</taxon>
        <taxon>Pentapetalae</taxon>
        <taxon>rosids</taxon>
        <taxon>fabids</taxon>
        <taxon>Fagales</taxon>
        <taxon>Myricaceae</taxon>
        <taxon>Morella</taxon>
    </lineage>
</organism>
<feature type="domain" description="DCD" evidence="2">
    <location>
        <begin position="25"/>
        <end position="162"/>
    </location>
</feature>
<dbReference type="PANTHER" id="PTHR46444:SF11">
    <property type="entry name" value="DCD DOMAIN-CONTAINING PROTEIN"/>
    <property type="match status" value="1"/>
</dbReference>
<dbReference type="Pfam" id="PF10539">
    <property type="entry name" value="Dev_Cell_Death"/>
    <property type="match status" value="1"/>
</dbReference>
<dbReference type="EMBL" id="RXIC02000019">
    <property type="protein sequence ID" value="KAB1225955.1"/>
    <property type="molecule type" value="Genomic_DNA"/>
</dbReference>
<keyword evidence="4" id="KW-1185">Reference proteome</keyword>
<reference evidence="3 4" key="1">
    <citation type="journal article" date="2019" name="Plant Biotechnol. J.">
        <title>The red bayberry genome and genetic basis of sex determination.</title>
        <authorList>
            <person name="Jia H.M."/>
            <person name="Jia H.J."/>
            <person name="Cai Q.L."/>
            <person name="Wang Y."/>
            <person name="Zhao H.B."/>
            <person name="Yang W.F."/>
            <person name="Wang G.Y."/>
            <person name="Li Y.H."/>
            <person name="Zhan D.L."/>
            <person name="Shen Y.T."/>
            <person name="Niu Q.F."/>
            <person name="Chang L."/>
            <person name="Qiu J."/>
            <person name="Zhao L."/>
            <person name="Xie H.B."/>
            <person name="Fu W.Y."/>
            <person name="Jin J."/>
            <person name="Li X.W."/>
            <person name="Jiao Y."/>
            <person name="Zhou C.C."/>
            <person name="Tu T."/>
            <person name="Chai C.Y."/>
            <person name="Gao J.L."/>
            <person name="Fan L.J."/>
            <person name="van de Weg E."/>
            <person name="Wang J.Y."/>
            <person name="Gao Z.S."/>
        </authorList>
    </citation>
    <scope>NUCLEOTIDE SEQUENCE [LARGE SCALE GENOMIC DNA]</scope>
    <source>
        <tissue evidence="3">Leaves</tissue>
    </source>
</reference>
<dbReference type="PANTHER" id="PTHR46444">
    <property type="entry name" value="DCD (DEVELOPMENT AND CELL DEATH) DOMAIN PROTEIN-RELATED"/>
    <property type="match status" value="1"/>
</dbReference>
<dbReference type="OrthoDB" id="1920894at2759"/>
<feature type="region of interest" description="Disordered" evidence="1">
    <location>
        <begin position="167"/>
        <end position="233"/>
    </location>
</feature>
<evidence type="ECO:0000313" key="4">
    <source>
        <dbReference type="Proteomes" id="UP000516437"/>
    </source>
</evidence>
<feature type="compositionally biased region" description="Basic and acidic residues" evidence="1">
    <location>
        <begin position="194"/>
        <end position="228"/>
    </location>
</feature>
<feature type="compositionally biased region" description="Pro residues" evidence="1">
    <location>
        <begin position="411"/>
        <end position="421"/>
    </location>
</feature>
<dbReference type="Proteomes" id="UP000516437">
    <property type="component" value="Chromosome 1"/>
</dbReference>
<protein>
    <recommendedName>
        <fullName evidence="2">DCD domain-containing protein</fullName>
    </recommendedName>
</protein>
<sequence length="421" mass="50151">MLNVCAWYIREPHRRLGDLDAICNHLGFNFLLIGFTMHHSGGSRWVTMGGTGYGCFVISILCKRSSMYLENLQLSREDRRWLVPAVEKLKERSRWYYEAKKVDREEKPGLVVLVRFIVAEDCLPVAEEKFKTVIKDNYYSKNKFNCQLTSEQVKNLCKLFRDASKLPKSKWSGRSPRAQTHAFVNRERTRRHRQEQERPRQHRQERERPRRHSREHERPRWHSREHGRLPAFDGGRLYGERPVVYEREALATRLVHSPLPPPLPQSSYVYERALELDTYRRNPLGDLPPRLPQSSYVYERALELDTYRRNPLGDHRDRQLSDLEPRHQDRIENRDPYIYCREHPLYNDSLHTVHKQPEYRLARPRVEYRRPEGTQPEYHPVPSLYRLPGGIQPEYPPLPSLHRVPGVSQPEYPPLPPLYRY</sequence>
<gene>
    <name evidence="3" type="ORF">CJ030_MR1G006677</name>
</gene>
<evidence type="ECO:0000256" key="1">
    <source>
        <dbReference type="SAM" id="MobiDB-lite"/>
    </source>
</evidence>
<feature type="region of interest" description="Disordered" evidence="1">
    <location>
        <begin position="396"/>
        <end position="421"/>
    </location>
</feature>
<evidence type="ECO:0000259" key="2">
    <source>
        <dbReference type="PROSITE" id="PS51222"/>
    </source>
</evidence>
<accession>A0A6A1WKX9</accession>
<comment type="caution">
    <text evidence="3">The sequence shown here is derived from an EMBL/GenBank/DDBJ whole genome shotgun (WGS) entry which is preliminary data.</text>
</comment>